<evidence type="ECO:0000256" key="1">
    <source>
        <dbReference type="ARBA" id="ARBA00004141"/>
    </source>
</evidence>
<evidence type="ECO:0000313" key="12">
    <source>
        <dbReference type="Proteomes" id="UP000321820"/>
    </source>
</evidence>
<name>A0A5B9EJN0_9BACT</name>
<dbReference type="PANTHER" id="PTHR43427">
    <property type="entry name" value="CHLORIDE CHANNEL PROTEIN CLC-E"/>
    <property type="match status" value="1"/>
</dbReference>
<dbReference type="SUPFAM" id="SSF81340">
    <property type="entry name" value="Clc chloride channel"/>
    <property type="match status" value="1"/>
</dbReference>
<dbReference type="OrthoDB" id="9767361at2"/>
<feature type="transmembrane region" description="Helical" evidence="10">
    <location>
        <begin position="18"/>
        <end position="42"/>
    </location>
</feature>
<comment type="subcellular location">
    <subcellularLocation>
        <location evidence="1">Membrane</location>
        <topology evidence="1">Multi-pass membrane protein</topology>
    </subcellularLocation>
</comment>
<dbReference type="InterPro" id="IPR050368">
    <property type="entry name" value="ClC-type_chloride_channel"/>
</dbReference>
<keyword evidence="12" id="KW-1185">Reference proteome</keyword>
<dbReference type="Pfam" id="PF00654">
    <property type="entry name" value="Voltage_CLC"/>
    <property type="match status" value="1"/>
</dbReference>
<dbReference type="InterPro" id="IPR001807">
    <property type="entry name" value="ClC"/>
</dbReference>
<accession>A0A5B9EJN0</accession>
<dbReference type="GO" id="GO:0005886">
    <property type="term" value="C:plasma membrane"/>
    <property type="evidence" value="ECO:0007669"/>
    <property type="project" value="TreeGrafter"/>
</dbReference>
<dbReference type="GO" id="GO:0034707">
    <property type="term" value="C:chloride channel complex"/>
    <property type="evidence" value="ECO:0007669"/>
    <property type="project" value="UniProtKB-KW"/>
</dbReference>
<dbReference type="EMBL" id="CP042806">
    <property type="protein sequence ID" value="QEE30607.1"/>
    <property type="molecule type" value="Genomic_DNA"/>
</dbReference>
<dbReference type="AlphaFoldDB" id="A0A5B9EJN0"/>
<dbReference type="InterPro" id="IPR014743">
    <property type="entry name" value="Cl-channel_core"/>
</dbReference>
<evidence type="ECO:0008006" key="13">
    <source>
        <dbReference type="Google" id="ProtNLM"/>
    </source>
</evidence>
<evidence type="ECO:0000256" key="6">
    <source>
        <dbReference type="ARBA" id="ARBA00023136"/>
    </source>
</evidence>
<evidence type="ECO:0000256" key="5">
    <source>
        <dbReference type="ARBA" id="ARBA00023065"/>
    </source>
</evidence>
<keyword evidence="6 10" id="KW-0472">Membrane</keyword>
<dbReference type="PRINTS" id="PR00762">
    <property type="entry name" value="CLCHANNEL"/>
</dbReference>
<evidence type="ECO:0000313" key="11">
    <source>
        <dbReference type="EMBL" id="QEE30607.1"/>
    </source>
</evidence>
<feature type="transmembrane region" description="Helical" evidence="10">
    <location>
        <begin position="210"/>
        <end position="228"/>
    </location>
</feature>
<dbReference type="Gene3D" id="1.10.3080.10">
    <property type="entry name" value="Clc chloride channel"/>
    <property type="match status" value="1"/>
</dbReference>
<keyword evidence="8" id="KW-0868">Chloride</keyword>
<feature type="transmembrane region" description="Helical" evidence="10">
    <location>
        <begin position="359"/>
        <end position="384"/>
    </location>
</feature>
<evidence type="ECO:0000256" key="2">
    <source>
        <dbReference type="ARBA" id="ARBA00022448"/>
    </source>
</evidence>
<dbReference type="Proteomes" id="UP000321820">
    <property type="component" value="Chromosome"/>
</dbReference>
<dbReference type="PANTHER" id="PTHR43427:SF6">
    <property type="entry name" value="CHLORIDE CHANNEL PROTEIN CLC-E"/>
    <property type="match status" value="1"/>
</dbReference>
<feature type="transmembrane region" description="Helical" evidence="10">
    <location>
        <begin position="169"/>
        <end position="190"/>
    </location>
</feature>
<evidence type="ECO:0000256" key="8">
    <source>
        <dbReference type="ARBA" id="ARBA00023214"/>
    </source>
</evidence>
<feature type="transmembrane region" description="Helical" evidence="10">
    <location>
        <begin position="240"/>
        <end position="259"/>
    </location>
</feature>
<dbReference type="GO" id="GO:0005254">
    <property type="term" value="F:chloride channel activity"/>
    <property type="evidence" value="ECO:0007669"/>
    <property type="project" value="UniProtKB-KW"/>
</dbReference>
<feature type="transmembrane region" description="Helical" evidence="10">
    <location>
        <begin position="271"/>
        <end position="290"/>
    </location>
</feature>
<keyword evidence="7" id="KW-0869">Chloride channel</keyword>
<reference evidence="11 12" key="1">
    <citation type="submission" date="2019-08" db="EMBL/GenBank/DDBJ databases">
        <title>Complete genome sequence of Terriglobus albidus strain ORNL.</title>
        <authorList>
            <person name="Podar M."/>
        </authorList>
    </citation>
    <scope>NUCLEOTIDE SEQUENCE [LARGE SCALE GENOMIC DNA]</scope>
    <source>
        <strain evidence="11 12">ORNL</strain>
    </source>
</reference>
<evidence type="ECO:0000256" key="4">
    <source>
        <dbReference type="ARBA" id="ARBA00022989"/>
    </source>
</evidence>
<keyword evidence="9" id="KW-0407">Ion channel</keyword>
<feature type="transmembrane region" description="Helical" evidence="10">
    <location>
        <begin position="325"/>
        <end position="347"/>
    </location>
</feature>
<dbReference type="RefSeq" id="WP_147649918.1">
    <property type="nucleotide sequence ID" value="NZ_CP042806.1"/>
</dbReference>
<evidence type="ECO:0000256" key="3">
    <source>
        <dbReference type="ARBA" id="ARBA00022692"/>
    </source>
</evidence>
<organism evidence="11 12">
    <name type="scientific">Terriglobus albidus</name>
    <dbReference type="NCBI Taxonomy" id="1592106"/>
    <lineage>
        <taxon>Bacteria</taxon>
        <taxon>Pseudomonadati</taxon>
        <taxon>Acidobacteriota</taxon>
        <taxon>Terriglobia</taxon>
        <taxon>Terriglobales</taxon>
        <taxon>Acidobacteriaceae</taxon>
        <taxon>Terriglobus</taxon>
    </lineage>
</organism>
<sequence>MIAENDCCLPPPRTSRTFAGILGAAGWAAVLGVVSGLACVLVRLLMRGLQWLFTQHAGSLPAAAAALPFGRRLVTPILGALLATAIAWFVKRRLRLAPFHEYVEAVRFGDGEIPFPSTFWRTLSSAFSVATGAAIGREGSMIQFAAAAASWVGKRSGVRRASLGRQVSYGAAAAIAAAYSAPIAGMFFAFEVVLGEWSWEDAAPLAVSSVSGWLVSRALLGGGPIFAVHSHFTLDRQVGWGVLLAIALGCLAPLYHRFFRGLCFLCHRPFAMAWAGLVVGLLSLMTPLVWGNGDMALVQVLSGSGLVGASITLLLARTIATGVCVGAGTAGGVFTPTLFTGAALGLIAGQMFGVTQPSLFAVIGLAAFLAAVTHAPFMATMMAVELTDQWHLLPLLLLYNLLACEIARRLSSRSLYAIATPDPLEPEGVAA</sequence>
<feature type="transmembrane region" description="Helical" evidence="10">
    <location>
        <begin position="297"/>
        <end position="319"/>
    </location>
</feature>
<protein>
    <recommendedName>
        <fullName evidence="13">Chloride channel protein</fullName>
    </recommendedName>
</protein>
<dbReference type="KEGG" id="talb:FTW19_23015"/>
<evidence type="ECO:0000256" key="10">
    <source>
        <dbReference type="SAM" id="Phobius"/>
    </source>
</evidence>
<gene>
    <name evidence="11" type="ORF">FTW19_23015</name>
</gene>
<keyword evidence="3 10" id="KW-0812">Transmembrane</keyword>
<evidence type="ECO:0000256" key="7">
    <source>
        <dbReference type="ARBA" id="ARBA00023173"/>
    </source>
</evidence>
<keyword evidence="5" id="KW-0406">Ion transport</keyword>
<keyword evidence="4 10" id="KW-1133">Transmembrane helix</keyword>
<proteinExistence type="predicted"/>
<feature type="transmembrane region" description="Helical" evidence="10">
    <location>
        <begin position="73"/>
        <end position="90"/>
    </location>
</feature>
<evidence type="ECO:0000256" key="9">
    <source>
        <dbReference type="ARBA" id="ARBA00023303"/>
    </source>
</evidence>
<dbReference type="CDD" id="cd00400">
    <property type="entry name" value="Voltage_gated_ClC"/>
    <property type="match status" value="1"/>
</dbReference>
<keyword evidence="2" id="KW-0813">Transport</keyword>